<evidence type="ECO:0000256" key="5">
    <source>
        <dbReference type="ARBA" id="ARBA00023180"/>
    </source>
</evidence>
<evidence type="ECO:0000256" key="4">
    <source>
        <dbReference type="ARBA" id="ARBA00023157"/>
    </source>
</evidence>
<organism evidence="8 9">
    <name type="scientific">Heterorhabditis bacteriophora</name>
    <name type="common">Entomopathogenic nematode worm</name>
    <dbReference type="NCBI Taxonomy" id="37862"/>
    <lineage>
        <taxon>Eukaryota</taxon>
        <taxon>Metazoa</taxon>
        <taxon>Ecdysozoa</taxon>
        <taxon>Nematoda</taxon>
        <taxon>Chromadorea</taxon>
        <taxon>Rhabditida</taxon>
        <taxon>Rhabditina</taxon>
        <taxon>Rhabditomorpha</taxon>
        <taxon>Strongyloidea</taxon>
        <taxon>Heterorhabditidae</taxon>
        <taxon>Heterorhabditis</taxon>
    </lineage>
</organism>
<evidence type="ECO:0000256" key="1">
    <source>
        <dbReference type="ARBA" id="ARBA00022536"/>
    </source>
</evidence>
<protein>
    <submittedName>
        <fullName evidence="9">EGF-like domain-containing protein</fullName>
    </submittedName>
</protein>
<dbReference type="FunFam" id="2.10.25.10:FF:000185">
    <property type="entry name" value="basement membrane-specific heparan sulfate proteoglycan core protein-like"/>
    <property type="match status" value="1"/>
</dbReference>
<evidence type="ECO:0000256" key="3">
    <source>
        <dbReference type="ARBA" id="ARBA00022737"/>
    </source>
</evidence>
<evidence type="ECO:0000313" key="8">
    <source>
        <dbReference type="Proteomes" id="UP000095283"/>
    </source>
</evidence>
<dbReference type="WBParaSite" id="Hba_14077">
    <property type="protein sequence ID" value="Hba_14077"/>
    <property type="gene ID" value="Hba_14077"/>
</dbReference>
<evidence type="ECO:0000256" key="6">
    <source>
        <dbReference type="PROSITE-ProRule" id="PRU00076"/>
    </source>
</evidence>
<sequence length="90" mass="9854">MYYKLKSSVYDVNEPRSLVDMLATDGCADKPCLNGGTCIARFGKKYNCICPPHKTGDNCDMDINECEIYKGTHAGCQNNASCIDIDGGFM</sequence>
<evidence type="ECO:0000256" key="2">
    <source>
        <dbReference type="ARBA" id="ARBA00022729"/>
    </source>
</evidence>
<accession>A0A1I7X923</accession>
<keyword evidence="8" id="KW-1185">Reference proteome</keyword>
<dbReference type="InterPro" id="IPR000742">
    <property type="entry name" value="EGF"/>
</dbReference>
<feature type="disulfide bond" evidence="6">
    <location>
        <begin position="50"/>
        <end position="59"/>
    </location>
</feature>
<dbReference type="AlphaFoldDB" id="A0A1I7X923"/>
<feature type="domain" description="EGF-like" evidence="7">
    <location>
        <begin position="23"/>
        <end position="60"/>
    </location>
</feature>
<keyword evidence="5" id="KW-0325">Glycoprotein</keyword>
<proteinExistence type="predicted"/>
<dbReference type="Proteomes" id="UP000095283">
    <property type="component" value="Unplaced"/>
</dbReference>
<dbReference type="PROSITE" id="PS00022">
    <property type="entry name" value="EGF_1"/>
    <property type="match status" value="1"/>
</dbReference>
<keyword evidence="4 6" id="KW-1015">Disulfide bond</keyword>
<dbReference type="GO" id="GO:0071944">
    <property type="term" value="C:cell periphery"/>
    <property type="evidence" value="ECO:0007669"/>
    <property type="project" value="UniProtKB-ARBA"/>
</dbReference>
<evidence type="ECO:0000259" key="7">
    <source>
        <dbReference type="PROSITE" id="PS50026"/>
    </source>
</evidence>
<keyword evidence="3" id="KW-0677">Repeat</keyword>
<evidence type="ECO:0000313" key="9">
    <source>
        <dbReference type="WBParaSite" id="Hba_14077"/>
    </source>
</evidence>
<dbReference type="PANTHER" id="PTHR12916:SF9">
    <property type="entry name" value="NEUROGENIC LOCUS NOTCH HOMOLOG PROTEIN 1-RELATED"/>
    <property type="match status" value="1"/>
</dbReference>
<dbReference type="PANTHER" id="PTHR12916">
    <property type="entry name" value="CYTOCHROME C OXIDASE POLYPEPTIDE VIC-2"/>
    <property type="match status" value="1"/>
</dbReference>
<name>A0A1I7X923_HETBA</name>
<dbReference type="Gene3D" id="2.10.25.10">
    <property type="entry name" value="Laminin"/>
    <property type="match status" value="1"/>
</dbReference>
<dbReference type="SMART" id="SM00181">
    <property type="entry name" value="EGF"/>
    <property type="match status" value="1"/>
</dbReference>
<dbReference type="PROSITE" id="PS50026">
    <property type="entry name" value="EGF_3"/>
    <property type="match status" value="1"/>
</dbReference>
<dbReference type="GO" id="GO:0007219">
    <property type="term" value="P:Notch signaling pathway"/>
    <property type="evidence" value="ECO:0007669"/>
    <property type="project" value="TreeGrafter"/>
</dbReference>
<reference evidence="9" key="1">
    <citation type="submission" date="2016-11" db="UniProtKB">
        <authorList>
            <consortium name="WormBaseParasite"/>
        </authorList>
    </citation>
    <scope>IDENTIFICATION</scope>
</reference>
<keyword evidence="2" id="KW-0732">Signal</keyword>
<keyword evidence="1 6" id="KW-0245">EGF-like domain</keyword>
<comment type="caution">
    <text evidence="6">Lacks conserved residue(s) required for the propagation of feature annotation.</text>
</comment>
<dbReference type="SUPFAM" id="SSF57196">
    <property type="entry name" value="EGF/Laminin"/>
    <property type="match status" value="1"/>
</dbReference>
<dbReference type="Pfam" id="PF00008">
    <property type="entry name" value="EGF"/>
    <property type="match status" value="1"/>
</dbReference>
<dbReference type="CDD" id="cd00054">
    <property type="entry name" value="EGF_CA"/>
    <property type="match status" value="1"/>
</dbReference>
<dbReference type="GO" id="GO:0005112">
    <property type="term" value="F:Notch binding"/>
    <property type="evidence" value="ECO:0007669"/>
    <property type="project" value="TreeGrafter"/>
</dbReference>